<gene>
    <name evidence="2" type="ORF">Sradi_5605100</name>
</gene>
<name>A0AAW2KZU5_SESRA</name>
<protein>
    <submittedName>
        <fullName evidence="2">Uncharacterized protein</fullName>
    </submittedName>
</protein>
<reference evidence="2" key="1">
    <citation type="submission" date="2020-06" db="EMBL/GenBank/DDBJ databases">
        <authorList>
            <person name="Li T."/>
            <person name="Hu X."/>
            <person name="Zhang T."/>
            <person name="Song X."/>
            <person name="Zhang H."/>
            <person name="Dai N."/>
            <person name="Sheng W."/>
            <person name="Hou X."/>
            <person name="Wei L."/>
        </authorList>
    </citation>
    <scope>NUCLEOTIDE SEQUENCE</scope>
    <source>
        <strain evidence="2">G02</strain>
        <tissue evidence="2">Leaf</tissue>
    </source>
</reference>
<sequence length="189" mass="21796">MGAKCCVFVNKSNVEMELRVFLPPARPDKYRKIIRVKPGEVKLLKTTKLCCEDSGPEQTTHLMIFVGGVYTGTTLYPSHIKKYAGILGYLDDNGLVHIKGISIRFPTFCRLIKYYSLPTFSILFECKFWCNYCSKYSYAVRGRPRRQRSTKNKREPESAETGPHRRGLLRSPLLFFLHCSQGFLREPVM</sequence>
<evidence type="ECO:0000256" key="1">
    <source>
        <dbReference type="SAM" id="MobiDB-lite"/>
    </source>
</evidence>
<evidence type="ECO:0000313" key="2">
    <source>
        <dbReference type="EMBL" id="KAL0312058.1"/>
    </source>
</evidence>
<proteinExistence type="predicted"/>
<organism evidence="2">
    <name type="scientific">Sesamum radiatum</name>
    <name type="common">Black benniseed</name>
    <dbReference type="NCBI Taxonomy" id="300843"/>
    <lineage>
        <taxon>Eukaryota</taxon>
        <taxon>Viridiplantae</taxon>
        <taxon>Streptophyta</taxon>
        <taxon>Embryophyta</taxon>
        <taxon>Tracheophyta</taxon>
        <taxon>Spermatophyta</taxon>
        <taxon>Magnoliopsida</taxon>
        <taxon>eudicotyledons</taxon>
        <taxon>Gunneridae</taxon>
        <taxon>Pentapetalae</taxon>
        <taxon>asterids</taxon>
        <taxon>lamiids</taxon>
        <taxon>Lamiales</taxon>
        <taxon>Pedaliaceae</taxon>
        <taxon>Sesamum</taxon>
    </lineage>
</organism>
<feature type="region of interest" description="Disordered" evidence="1">
    <location>
        <begin position="144"/>
        <end position="165"/>
    </location>
</feature>
<comment type="caution">
    <text evidence="2">The sequence shown here is derived from an EMBL/GenBank/DDBJ whole genome shotgun (WGS) entry which is preliminary data.</text>
</comment>
<dbReference type="EMBL" id="JACGWJ010000026">
    <property type="protein sequence ID" value="KAL0312058.1"/>
    <property type="molecule type" value="Genomic_DNA"/>
</dbReference>
<reference evidence="2" key="2">
    <citation type="journal article" date="2024" name="Plant">
        <title>Genomic evolution and insights into agronomic trait innovations of Sesamum species.</title>
        <authorList>
            <person name="Miao H."/>
            <person name="Wang L."/>
            <person name="Qu L."/>
            <person name="Liu H."/>
            <person name="Sun Y."/>
            <person name="Le M."/>
            <person name="Wang Q."/>
            <person name="Wei S."/>
            <person name="Zheng Y."/>
            <person name="Lin W."/>
            <person name="Duan Y."/>
            <person name="Cao H."/>
            <person name="Xiong S."/>
            <person name="Wang X."/>
            <person name="Wei L."/>
            <person name="Li C."/>
            <person name="Ma Q."/>
            <person name="Ju M."/>
            <person name="Zhao R."/>
            <person name="Li G."/>
            <person name="Mu C."/>
            <person name="Tian Q."/>
            <person name="Mei H."/>
            <person name="Zhang T."/>
            <person name="Gao T."/>
            <person name="Zhang H."/>
        </authorList>
    </citation>
    <scope>NUCLEOTIDE SEQUENCE</scope>
    <source>
        <strain evidence="2">G02</strain>
    </source>
</reference>
<accession>A0AAW2KZU5</accession>
<dbReference type="AlphaFoldDB" id="A0AAW2KZU5"/>